<evidence type="ECO:0000256" key="1">
    <source>
        <dbReference type="ARBA" id="ARBA00001947"/>
    </source>
</evidence>
<evidence type="ECO:0000256" key="2">
    <source>
        <dbReference type="ARBA" id="ARBA00022670"/>
    </source>
</evidence>
<keyword evidence="3" id="KW-0479">Metal-binding</keyword>
<dbReference type="Pfam" id="PF01546">
    <property type="entry name" value="Peptidase_M20"/>
    <property type="match status" value="1"/>
</dbReference>
<protein>
    <recommendedName>
        <fullName evidence="7">Peptidase M20 dimerisation domain-containing protein</fullName>
    </recommendedName>
</protein>
<dbReference type="GO" id="GO:0046872">
    <property type="term" value="F:metal ion binding"/>
    <property type="evidence" value="ECO:0007669"/>
    <property type="project" value="UniProtKB-KW"/>
</dbReference>
<dbReference type="PANTHER" id="PTHR42994:SF2">
    <property type="entry name" value="PEPTIDASE"/>
    <property type="match status" value="1"/>
</dbReference>
<dbReference type="Gene3D" id="3.40.630.10">
    <property type="entry name" value="Zn peptidases"/>
    <property type="match status" value="1"/>
</dbReference>
<accession>A0A1F7YH38</accession>
<keyword evidence="4" id="KW-0378">Hydrolase</keyword>
<keyword evidence="6" id="KW-0482">Metalloprotease</keyword>
<evidence type="ECO:0000256" key="4">
    <source>
        <dbReference type="ARBA" id="ARBA00022801"/>
    </source>
</evidence>
<comment type="caution">
    <text evidence="8">The sequence shown here is derived from an EMBL/GenBank/DDBJ whole genome shotgun (WGS) entry which is preliminary data.</text>
</comment>
<dbReference type="PANTHER" id="PTHR42994">
    <property type="entry name" value="PEPTIDASE T"/>
    <property type="match status" value="1"/>
</dbReference>
<reference evidence="8 9" key="1">
    <citation type="journal article" date="2016" name="Nat. Commun.">
        <title>Thousands of microbial genomes shed light on interconnected biogeochemical processes in an aquifer system.</title>
        <authorList>
            <person name="Anantharaman K."/>
            <person name="Brown C.T."/>
            <person name="Hug L.A."/>
            <person name="Sharon I."/>
            <person name="Castelle C.J."/>
            <person name="Probst A.J."/>
            <person name="Thomas B.C."/>
            <person name="Singh A."/>
            <person name="Wilkins M.J."/>
            <person name="Karaoz U."/>
            <person name="Brodie E.L."/>
            <person name="Williams K.H."/>
            <person name="Hubbard S.S."/>
            <person name="Banfield J.F."/>
        </authorList>
    </citation>
    <scope>NUCLEOTIDE SEQUENCE [LARGE SCALE GENOMIC DNA]</scope>
</reference>
<evidence type="ECO:0000313" key="9">
    <source>
        <dbReference type="Proteomes" id="UP000178851"/>
    </source>
</evidence>
<evidence type="ECO:0000259" key="7">
    <source>
        <dbReference type="Pfam" id="PF07687"/>
    </source>
</evidence>
<keyword evidence="5" id="KW-0862">Zinc</keyword>
<comment type="cofactor">
    <cofactor evidence="1">
        <name>Zn(2+)</name>
        <dbReference type="ChEBI" id="CHEBI:29105"/>
    </cofactor>
</comment>
<evidence type="ECO:0000256" key="3">
    <source>
        <dbReference type="ARBA" id="ARBA00022723"/>
    </source>
</evidence>
<sequence>MNKNRLIKTFFDLVRLDSPSGEEEKVCSFIKERLASLNIISSVDKSGNLFAKTGGGLAEPVLLSAHMDTVEPGRCIKPFVKNEVIASRSRTILGADNKVAIAAILEAITTIPPDKRKTIELVFSVSEETDGGIKNFNFSQIESKFGIVADSAYPIGTIIVASPWIEDFEAEIIGRGSHASSPEKAINALTIAANSISSLKWGKIDKETVANIGIITGGYATNTIPSQVVVKGEVRSFSKNCFEKTRLLIESRFREKTEQLGGTLKFVHKFYCGGYKYRRNDSEIERIREIYKYLRIKPIYCVSYGGSDANIFISNNIRLVNIGDGVEYPHTTDEKISIENLVKLTEIIRNYISI</sequence>
<dbReference type="InterPro" id="IPR036264">
    <property type="entry name" value="Bact_exopeptidase_dim_dom"/>
</dbReference>
<dbReference type="AlphaFoldDB" id="A0A1F7YH38"/>
<proteinExistence type="predicted"/>
<evidence type="ECO:0000256" key="5">
    <source>
        <dbReference type="ARBA" id="ARBA00022833"/>
    </source>
</evidence>
<dbReference type="GO" id="GO:0008237">
    <property type="term" value="F:metallopeptidase activity"/>
    <property type="evidence" value="ECO:0007669"/>
    <property type="project" value="UniProtKB-KW"/>
</dbReference>
<dbReference type="Pfam" id="PF07687">
    <property type="entry name" value="M20_dimer"/>
    <property type="match status" value="1"/>
</dbReference>
<feature type="domain" description="Peptidase M20 dimerisation" evidence="7">
    <location>
        <begin position="168"/>
        <end position="255"/>
    </location>
</feature>
<organism evidence="8 9">
    <name type="scientific">Candidatus Woesebacteria bacterium RIFCSPHIGHO2_01_FULL_39_28</name>
    <dbReference type="NCBI Taxonomy" id="1802496"/>
    <lineage>
        <taxon>Bacteria</taxon>
        <taxon>Candidatus Woeseibacteriota</taxon>
    </lineage>
</organism>
<dbReference type="EMBL" id="MGGI01000012">
    <property type="protein sequence ID" value="OGM26582.1"/>
    <property type="molecule type" value="Genomic_DNA"/>
</dbReference>
<keyword evidence="2" id="KW-0645">Protease</keyword>
<evidence type="ECO:0000313" key="8">
    <source>
        <dbReference type="EMBL" id="OGM26582.1"/>
    </source>
</evidence>
<name>A0A1F7YH38_9BACT</name>
<dbReference type="Gene3D" id="3.30.70.360">
    <property type="match status" value="1"/>
</dbReference>
<dbReference type="InterPro" id="IPR002933">
    <property type="entry name" value="Peptidase_M20"/>
</dbReference>
<dbReference type="PROSITE" id="PS00758">
    <property type="entry name" value="ARGE_DAPE_CPG2_1"/>
    <property type="match status" value="1"/>
</dbReference>
<dbReference type="SUPFAM" id="SSF53187">
    <property type="entry name" value="Zn-dependent exopeptidases"/>
    <property type="match status" value="1"/>
</dbReference>
<evidence type="ECO:0000256" key="6">
    <source>
        <dbReference type="ARBA" id="ARBA00023049"/>
    </source>
</evidence>
<gene>
    <name evidence="8" type="ORF">A2627_00985</name>
</gene>
<dbReference type="InterPro" id="IPR001261">
    <property type="entry name" value="ArgE/DapE_CS"/>
</dbReference>
<dbReference type="GO" id="GO:0006508">
    <property type="term" value="P:proteolysis"/>
    <property type="evidence" value="ECO:0007669"/>
    <property type="project" value="UniProtKB-KW"/>
</dbReference>
<dbReference type="InterPro" id="IPR011650">
    <property type="entry name" value="Peptidase_M20_dimer"/>
</dbReference>
<dbReference type="Proteomes" id="UP000178851">
    <property type="component" value="Unassembled WGS sequence"/>
</dbReference>
<dbReference type="SUPFAM" id="SSF55031">
    <property type="entry name" value="Bacterial exopeptidase dimerisation domain"/>
    <property type="match status" value="1"/>
</dbReference>